<feature type="compositionally biased region" description="Low complexity" evidence="1">
    <location>
        <begin position="48"/>
        <end position="58"/>
    </location>
</feature>
<feature type="compositionally biased region" description="Basic and acidic residues" evidence="1">
    <location>
        <begin position="63"/>
        <end position="77"/>
    </location>
</feature>
<organism evidence="3 4">
    <name type="scientific">Pseudonocardia hispaniensis</name>
    <dbReference type="NCBI Taxonomy" id="904933"/>
    <lineage>
        <taxon>Bacteria</taxon>
        <taxon>Bacillati</taxon>
        <taxon>Actinomycetota</taxon>
        <taxon>Actinomycetes</taxon>
        <taxon>Pseudonocardiales</taxon>
        <taxon>Pseudonocardiaceae</taxon>
        <taxon>Pseudonocardia</taxon>
    </lineage>
</organism>
<keyword evidence="2" id="KW-1133">Transmembrane helix</keyword>
<feature type="compositionally biased region" description="Basic and acidic residues" evidence="1">
    <location>
        <begin position="202"/>
        <end position="218"/>
    </location>
</feature>
<sequence length="364" mass="37761">MSAEIDPPRQRTVAELLAENGGPVTGRRRRRRDEDEADGTAPPDLRTAPPAFDPFAPAGRQGRAPEPHVTGRGDGPDPRPPAAEQARRLGSIAPAPVASGPTAPAFPAPPKDLGSPSNGISLNGGHAPPSVGAPEQPPSRFAAPQAPPERPTEVLPRVRDVPNATPRPSVEDFTGPIDRYPGTATTGLPPGGQLPPADPADPDSRGHHGSDGHPEPDGRAAPVADPGPPTQAARLDSYDDHPAGLPPDVDPPGGLHPDLDPTEIQPARRLGRPREDESTGGAWAAVIVQWIAGALAGAGLWVGFRFLWFNLPVVALAAAVLVTVGLVLGVRTLLRNDDLRTTIFAVLVGLLLTVSPAILVLLGR</sequence>
<dbReference type="Proteomes" id="UP001596302">
    <property type="component" value="Unassembled WGS sequence"/>
</dbReference>
<dbReference type="RefSeq" id="WP_379585583.1">
    <property type="nucleotide sequence ID" value="NZ_JBHSQW010000031.1"/>
</dbReference>
<keyword evidence="2" id="KW-0472">Membrane</keyword>
<feature type="compositionally biased region" description="Basic and acidic residues" evidence="1">
    <location>
        <begin position="150"/>
        <end position="160"/>
    </location>
</feature>
<gene>
    <name evidence="3" type="ORF">ACFQE5_14955</name>
</gene>
<dbReference type="EMBL" id="JBHSQW010000031">
    <property type="protein sequence ID" value="MFC5995512.1"/>
    <property type="molecule type" value="Genomic_DNA"/>
</dbReference>
<evidence type="ECO:0000313" key="3">
    <source>
        <dbReference type="EMBL" id="MFC5995512.1"/>
    </source>
</evidence>
<accession>A0ABW1J531</accession>
<proteinExistence type="predicted"/>
<name>A0ABW1J531_9PSEU</name>
<evidence type="ECO:0000313" key="4">
    <source>
        <dbReference type="Proteomes" id="UP001596302"/>
    </source>
</evidence>
<reference evidence="4" key="1">
    <citation type="journal article" date="2019" name="Int. J. Syst. Evol. Microbiol.">
        <title>The Global Catalogue of Microorganisms (GCM) 10K type strain sequencing project: providing services to taxonomists for standard genome sequencing and annotation.</title>
        <authorList>
            <consortium name="The Broad Institute Genomics Platform"/>
            <consortium name="The Broad Institute Genome Sequencing Center for Infectious Disease"/>
            <person name="Wu L."/>
            <person name="Ma J."/>
        </authorList>
    </citation>
    <scope>NUCLEOTIDE SEQUENCE [LARGE SCALE GENOMIC DNA]</scope>
    <source>
        <strain evidence="4">CCM 8391</strain>
    </source>
</reference>
<evidence type="ECO:0000256" key="2">
    <source>
        <dbReference type="SAM" id="Phobius"/>
    </source>
</evidence>
<protein>
    <submittedName>
        <fullName evidence="3">Uncharacterized protein</fullName>
    </submittedName>
</protein>
<feature type="transmembrane region" description="Helical" evidence="2">
    <location>
        <begin position="308"/>
        <end position="330"/>
    </location>
</feature>
<feature type="transmembrane region" description="Helical" evidence="2">
    <location>
        <begin position="342"/>
        <end position="362"/>
    </location>
</feature>
<keyword evidence="2" id="KW-0812">Transmembrane</keyword>
<comment type="caution">
    <text evidence="3">The sequence shown here is derived from an EMBL/GenBank/DDBJ whole genome shotgun (WGS) entry which is preliminary data.</text>
</comment>
<feature type="region of interest" description="Disordered" evidence="1">
    <location>
        <begin position="1"/>
        <end position="264"/>
    </location>
</feature>
<keyword evidence="4" id="KW-1185">Reference proteome</keyword>
<feature type="transmembrane region" description="Helical" evidence="2">
    <location>
        <begin position="282"/>
        <end position="302"/>
    </location>
</feature>
<evidence type="ECO:0000256" key="1">
    <source>
        <dbReference type="SAM" id="MobiDB-lite"/>
    </source>
</evidence>